<dbReference type="Ensembl" id="ENSMUST00000159794.2">
    <property type="protein sequence ID" value="ENSMUSP00000139872.2"/>
    <property type="gene ID" value="ENSMUSG00000026361.10"/>
</dbReference>
<organism evidence="1 3">
    <name type="scientific">Mus musculus</name>
    <name type="common">Mouse</name>
    <dbReference type="NCBI Taxonomy" id="10090"/>
    <lineage>
        <taxon>Eukaryota</taxon>
        <taxon>Metazoa</taxon>
        <taxon>Chordata</taxon>
        <taxon>Craniata</taxon>
        <taxon>Vertebrata</taxon>
        <taxon>Euteleostomi</taxon>
        <taxon>Mammalia</taxon>
        <taxon>Eutheria</taxon>
        <taxon>Euarchontoglires</taxon>
        <taxon>Glires</taxon>
        <taxon>Rodentia</taxon>
        <taxon>Myomorpha</taxon>
        <taxon>Muroidea</taxon>
        <taxon>Muridae</taxon>
        <taxon>Murinae</taxon>
        <taxon>Mus</taxon>
        <taxon>Mus</taxon>
    </lineage>
</organism>
<dbReference type="Proteomes" id="UP000000589">
    <property type="component" value="Chromosome 1"/>
</dbReference>
<reference evidence="1 3" key="2">
    <citation type="journal article" date="2011" name="PLoS Biol.">
        <title>Modernizing reference genome assemblies.</title>
        <authorList>
            <person name="Church D.M."/>
            <person name="Schneider V.A."/>
            <person name="Graves T."/>
            <person name="Auger K."/>
            <person name="Cunningham F."/>
            <person name="Bouk N."/>
            <person name="Chen H.C."/>
            <person name="Agarwala R."/>
            <person name="McLaren W.M."/>
            <person name="Ritchie G.R."/>
            <person name="Albracht D."/>
            <person name="Kremitzki M."/>
            <person name="Rock S."/>
            <person name="Kotkiewicz H."/>
            <person name="Kremitzki C."/>
            <person name="Wollam A."/>
            <person name="Trani L."/>
            <person name="Fulton L."/>
            <person name="Fulton R."/>
            <person name="Matthews L."/>
            <person name="Whitehead S."/>
            <person name="Chow W."/>
            <person name="Torrance J."/>
            <person name="Dunn M."/>
            <person name="Harden G."/>
            <person name="Threadgold G."/>
            <person name="Wood J."/>
            <person name="Collins J."/>
            <person name="Heath P."/>
            <person name="Griffiths G."/>
            <person name="Pelan S."/>
            <person name="Grafham D."/>
            <person name="Eichler E.E."/>
            <person name="Weinstock G."/>
            <person name="Mardis E.R."/>
            <person name="Wilson R.K."/>
            <person name="Howe K."/>
            <person name="Flicek P."/>
            <person name="Hubbard T."/>
        </authorList>
    </citation>
    <scope>NUCLEOTIDE SEQUENCE [LARGE SCALE GENOMIC DNA]</scope>
    <source>
        <strain evidence="1 3">C57BL/6J</strain>
    </source>
</reference>
<reference evidence="1" key="3">
    <citation type="submission" date="2025-08" db="UniProtKB">
        <authorList>
            <consortium name="Ensembl"/>
        </authorList>
    </citation>
    <scope>IDENTIFICATION</scope>
    <source>
        <strain evidence="1">C57BL/6J</strain>
    </source>
</reference>
<evidence type="ECO:0000313" key="2">
    <source>
        <dbReference type="MGI" id="MGI:2384876"/>
    </source>
</evidence>
<keyword evidence="3" id="KW-1185">Reference proteome</keyword>
<dbReference type="GeneTree" id="ENSGT00390000001114"/>
<accession>A0A087WPQ2</accession>
<reference evidence="1 3" key="1">
    <citation type="journal article" date="2009" name="PLoS Biol.">
        <title>Lineage-specific biology revealed by a finished genome assembly of the mouse.</title>
        <authorList>
            <consortium name="Mouse Genome Sequencing Consortium"/>
            <person name="Church D.M."/>
            <person name="Goodstadt L."/>
            <person name="Hillier L.W."/>
            <person name="Zody M.C."/>
            <person name="Goldstein S."/>
            <person name="She X."/>
            <person name="Bult C.J."/>
            <person name="Agarwala R."/>
            <person name="Cherry J.L."/>
            <person name="DiCuccio M."/>
            <person name="Hlavina W."/>
            <person name="Kapustin Y."/>
            <person name="Meric P."/>
            <person name="Maglott D."/>
            <person name="Birtle Z."/>
            <person name="Marques A.C."/>
            <person name="Graves T."/>
            <person name="Zhou S."/>
            <person name="Teague B."/>
            <person name="Potamousis K."/>
            <person name="Churas C."/>
            <person name="Place M."/>
            <person name="Herschleb J."/>
            <person name="Runnheim R."/>
            <person name="Forrest D."/>
            <person name="Amos-Landgraf J."/>
            <person name="Schwartz D.C."/>
            <person name="Cheng Z."/>
            <person name="Lindblad-Toh K."/>
            <person name="Eichler E.E."/>
            <person name="Ponting C.P."/>
        </authorList>
    </citation>
    <scope>NUCLEOTIDE SEQUENCE [LARGE SCALE GENOMIC DNA]</scope>
    <source>
        <strain evidence="1 3">C57BL/6J</strain>
    </source>
</reference>
<name>A0A087WPQ2_MOUSE</name>
<dbReference type="Antibodypedia" id="4286">
    <property type="antibodies" value="268 antibodies from 37 providers"/>
</dbReference>
<sequence length="73" mass="8413">SVYRLSAPCGAGARLPGRRCRRTAIDRSICRPPSRFLFLGFFFFCNLPEPAMCCNCLLWLLERLGNFLFFLFS</sequence>
<proteinExistence type="predicted"/>
<protein>
    <submittedName>
        <fullName evidence="1">Cell division cycle 73, Paf1/RNA polymerase II complex component</fullName>
    </submittedName>
</protein>
<reference evidence="1" key="4">
    <citation type="submission" date="2025-09" db="UniProtKB">
        <authorList>
            <consortium name="Ensembl"/>
        </authorList>
    </citation>
    <scope>IDENTIFICATION</scope>
    <source>
        <strain evidence="1">C57BL/6J</strain>
    </source>
</reference>
<dbReference type="HOGENOM" id="CLU_2711337_0_0_1"/>
<gene>
    <name evidence="1 2" type="primary">Cdc73</name>
</gene>
<dbReference type="VEuPathDB" id="HostDB:ENSMUSG00000026361"/>
<dbReference type="Bgee" id="ENSMUSG00000026361">
    <property type="expression patterns" value="Expressed in embryonic post-anal tail and 251 other cell types or tissues"/>
</dbReference>
<evidence type="ECO:0000313" key="1">
    <source>
        <dbReference type="Ensembl" id="ENSMUSP00000139872.2"/>
    </source>
</evidence>
<dbReference type="MGI" id="MGI:2384876">
    <property type="gene designation" value="Cdc73"/>
</dbReference>
<dbReference type="ExpressionAtlas" id="A0A087WPQ2">
    <property type="expression patterns" value="baseline and differential"/>
</dbReference>
<dbReference type="AGR" id="MGI:2384876"/>
<dbReference type="AlphaFoldDB" id="A0A087WPQ2"/>
<feature type="non-terminal residue" evidence="1">
    <location>
        <position position="1"/>
    </location>
</feature>
<evidence type="ECO:0000313" key="3">
    <source>
        <dbReference type="Proteomes" id="UP000000589"/>
    </source>
</evidence>